<dbReference type="CDD" id="cd11296">
    <property type="entry name" value="O-FucT_like"/>
    <property type="match status" value="1"/>
</dbReference>
<feature type="compositionally biased region" description="Low complexity" evidence="4">
    <location>
        <begin position="8"/>
        <end position="18"/>
    </location>
</feature>
<dbReference type="EMBL" id="HBHT01012650">
    <property type="protein sequence ID" value="CAD9957872.1"/>
    <property type="molecule type" value="Transcribed_RNA"/>
</dbReference>
<dbReference type="AlphaFoldDB" id="A0A7S3DMJ3"/>
<evidence type="ECO:0000256" key="2">
    <source>
        <dbReference type="ARBA" id="ARBA00023253"/>
    </source>
</evidence>
<dbReference type="Gene3D" id="3.40.50.11350">
    <property type="match status" value="1"/>
</dbReference>
<evidence type="ECO:0000256" key="1">
    <source>
        <dbReference type="ARBA" id="ARBA00022679"/>
    </source>
</evidence>
<proteinExistence type="predicted"/>
<dbReference type="PANTHER" id="PTHR31469:SF8">
    <property type="entry name" value="OS07G0641000 PROTEIN"/>
    <property type="match status" value="1"/>
</dbReference>
<keyword evidence="2" id="KW-0294">Fucose metabolism</keyword>
<dbReference type="GO" id="GO:0016740">
    <property type="term" value="F:transferase activity"/>
    <property type="evidence" value="ECO:0007669"/>
    <property type="project" value="UniProtKB-KW"/>
</dbReference>
<dbReference type="Gene3D" id="3.40.50.11340">
    <property type="match status" value="1"/>
</dbReference>
<sequence length="541" mass="61420">MKKLQDSAKNAAPVKTVVPPAPKKEPAVKKATAKKPMGKIPSIAEQQAKPQYKVADLPTDPEDWHEKPVARGVAGRPLDETPALVGAKRAQVKCDINVDSLAYWNDPAGKRDLDFKSPFGLSKEQYISFTPDPGGWNNVRMSMEILFVLAAITNRTLVLPPKEPLYLLNKDTAARHRGFADFFPLDNPNFPVKIMNMQDFLNLPAQQALLDEKGSTERQSILNAADHCDRRKGSSASCVPIYEFLAEVGHNPELSSVSDCVIFDADALQDPESPSTEGKALAETYCGEKRRVTYWNHEDHSQHDHLHLPAQIKQFRLLTHFYNMLYFSDPKVGNYFKRFVRDYLHYNDVIYCAAGKIVKAVQKEAMALGFSLDAEGGGGYSSMHVRRGDLQYKKVKIPAKEWYDNTKEVWQDKEILYLATDERNKTFFDDLAVHYEVRFLDDYWDLAGLSGLDPNYMGMIDTIVASRARAFAGTWFSTFSGYINRLRGYHGMSMKDSWYSFLPKKTAVHEWEIVKHSAYAFEWPDGWVGIDSDTFPERDKF</sequence>
<dbReference type="PANTHER" id="PTHR31469">
    <property type="entry name" value="OS07G0633600 PROTEIN"/>
    <property type="match status" value="1"/>
</dbReference>
<dbReference type="Pfam" id="PF10250">
    <property type="entry name" value="O-FucT"/>
    <property type="match status" value="1"/>
</dbReference>
<evidence type="ECO:0000313" key="5">
    <source>
        <dbReference type="EMBL" id="CAD9957872.1"/>
    </source>
</evidence>
<feature type="region of interest" description="Disordered" evidence="4">
    <location>
        <begin position="1"/>
        <end position="52"/>
    </location>
</feature>
<dbReference type="InterPro" id="IPR019378">
    <property type="entry name" value="GDP-Fuc_O-FucTrfase"/>
</dbReference>
<protein>
    <submittedName>
        <fullName evidence="5">Uncharacterized protein</fullName>
    </submittedName>
</protein>
<organism evidence="5">
    <name type="scientific">Entomoneis paludosa</name>
    <dbReference type="NCBI Taxonomy" id="265537"/>
    <lineage>
        <taxon>Eukaryota</taxon>
        <taxon>Sar</taxon>
        <taxon>Stramenopiles</taxon>
        <taxon>Ochrophyta</taxon>
        <taxon>Bacillariophyta</taxon>
        <taxon>Bacillariophyceae</taxon>
        <taxon>Bacillariophycidae</taxon>
        <taxon>Entomoneidaceae</taxon>
        <taxon>Entomoneis</taxon>
    </lineage>
</organism>
<reference evidence="5" key="1">
    <citation type="submission" date="2021-01" db="EMBL/GenBank/DDBJ databases">
        <authorList>
            <person name="Corre E."/>
            <person name="Pelletier E."/>
            <person name="Niang G."/>
            <person name="Scheremetjew M."/>
            <person name="Finn R."/>
            <person name="Kale V."/>
            <person name="Holt S."/>
            <person name="Cochrane G."/>
            <person name="Meng A."/>
            <person name="Brown T."/>
            <person name="Cohen L."/>
        </authorList>
    </citation>
    <scope>NUCLEOTIDE SEQUENCE</scope>
    <source>
        <strain evidence="5">CCMP125</strain>
    </source>
</reference>
<evidence type="ECO:0000256" key="3">
    <source>
        <dbReference type="ARBA" id="ARBA00023277"/>
    </source>
</evidence>
<dbReference type="GO" id="GO:0006004">
    <property type="term" value="P:fucose metabolic process"/>
    <property type="evidence" value="ECO:0007669"/>
    <property type="project" value="UniProtKB-KW"/>
</dbReference>
<evidence type="ECO:0000256" key="4">
    <source>
        <dbReference type="SAM" id="MobiDB-lite"/>
    </source>
</evidence>
<accession>A0A7S3DMJ3</accession>
<keyword evidence="3" id="KW-0119">Carbohydrate metabolism</keyword>
<keyword evidence="1" id="KW-0808">Transferase</keyword>
<name>A0A7S3DMJ3_9STRA</name>
<dbReference type="FunFam" id="3.40.50.11350:FF:000014">
    <property type="entry name" value="Uncharacterized protein"/>
    <property type="match status" value="1"/>
</dbReference>
<gene>
    <name evidence="5" type="ORF">APAL1065_LOCUS8470</name>
</gene>